<name>A0A178IFK5_9BACT</name>
<keyword evidence="1" id="KW-0812">Transmembrane</keyword>
<keyword evidence="1" id="KW-1133">Transmembrane helix</keyword>
<dbReference type="EMBL" id="LRRQ01000119">
    <property type="protein sequence ID" value="OAM88792.1"/>
    <property type="molecule type" value="Genomic_DNA"/>
</dbReference>
<dbReference type="AlphaFoldDB" id="A0A178IFK5"/>
<keyword evidence="3" id="KW-1185">Reference proteome</keyword>
<accession>A0A178IFK5</accession>
<dbReference type="RefSeq" id="WP_068771547.1">
    <property type="nucleotide sequence ID" value="NZ_CP109796.1"/>
</dbReference>
<sequence>MKPENAQSRLSAHAAPAEARAWAQLQAGAAARLPGDFAVRILRAHRLAQSRRSPAARFLLHPFALSAYTAAACLFVVALLTQSNREINQRRLAEWQDIEQQAANLEPL</sequence>
<gene>
    <name evidence="2" type="ORF">AW736_17360</name>
</gene>
<dbReference type="OrthoDB" id="9898085at2"/>
<reference evidence="2 3" key="1">
    <citation type="submission" date="2016-01" db="EMBL/GenBank/DDBJ databases">
        <title>High potential of lignocellulose degradation of a new Verrucomicrobia species.</title>
        <authorList>
            <person name="Wang Y."/>
            <person name="Shi Y."/>
            <person name="Qiu Z."/>
            <person name="Liu S."/>
            <person name="Yang H."/>
        </authorList>
    </citation>
    <scope>NUCLEOTIDE SEQUENCE [LARGE SCALE GENOMIC DNA]</scope>
    <source>
        <strain evidence="2 3">TSB47</strain>
    </source>
</reference>
<dbReference type="STRING" id="1184151.AW736_17360"/>
<dbReference type="Proteomes" id="UP000078486">
    <property type="component" value="Unassembled WGS sequence"/>
</dbReference>
<organism evidence="2 3">
    <name type="scientific">Termitidicoccus mucosus</name>
    <dbReference type="NCBI Taxonomy" id="1184151"/>
    <lineage>
        <taxon>Bacteria</taxon>
        <taxon>Pseudomonadati</taxon>
        <taxon>Verrucomicrobiota</taxon>
        <taxon>Opitutia</taxon>
        <taxon>Opitutales</taxon>
        <taxon>Opitutaceae</taxon>
        <taxon>Termitidicoccus</taxon>
    </lineage>
</organism>
<evidence type="ECO:0000313" key="2">
    <source>
        <dbReference type="EMBL" id="OAM88792.1"/>
    </source>
</evidence>
<proteinExistence type="predicted"/>
<evidence type="ECO:0000313" key="3">
    <source>
        <dbReference type="Proteomes" id="UP000078486"/>
    </source>
</evidence>
<comment type="caution">
    <text evidence="2">The sequence shown here is derived from an EMBL/GenBank/DDBJ whole genome shotgun (WGS) entry which is preliminary data.</text>
</comment>
<keyword evidence="1" id="KW-0472">Membrane</keyword>
<feature type="transmembrane region" description="Helical" evidence="1">
    <location>
        <begin position="59"/>
        <end position="81"/>
    </location>
</feature>
<protein>
    <submittedName>
        <fullName evidence="2">Uncharacterized protein</fullName>
    </submittedName>
</protein>
<evidence type="ECO:0000256" key="1">
    <source>
        <dbReference type="SAM" id="Phobius"/>
    </source>
</evidence>